<protein>
    <recommendedName>
        <fullName evidence="2">RNA-directed DNA polymerase, eukaryota</fullName>
    </recommendedName>
</protein>
<feature type="non-terminal residue" evidence="1">
    <location>
        <position position="1"/>
    </location>
</feature>
<organism evidence="1">
    <name type="scientific">Tanacetum cinerariifolium</name>
    <name type="common">Dalmatian daisy</name>
    <name type="synonym">Chrysanthemum cinerariifolium</name>
    <dbReference type="NCBI Taxonomy" id="118510"/>
    <lineage>
        <taxon>Eukaryota</taxon>
        <taxon>Viridiplantae</taxon>
        <taxon>Streptophyta</taxon>
        <taxon>Embryophyta</taxon>
        <taxon>Tracheophyta</taxon>
        <taxon>Spermatophyta</taxon>
        <taxon>Magnoliopsida</taxon>
        <taxon>eudicotyledons</taxon>
        <taxon>Gunneridae</taxon>
        <taxon>Pentapetalae</taxon>
        <taxon>asterids</taxon>
        <taxon>campanulids</taxon>
        <taxon>Asterales</taxon>
        <taxon>Asteraceae</taxon>
        <taxon>Asteroideae</taxon>
        <taxon>Anthemideae</taxon>
        <taxon>Anthemidinae</taxon>
        <taxon>Tanacetum</taxon>
    </lineage>
</organism>
<reference evidence="1" key="1">
    <citation type="journal article" date="2019" name="Sci. Rep.">
        <title>Draft genome of Tanacetum cinerariifolium, the natural source of mosquito coil.</title>
        <authorList>
            <person name="Yamashiro T."/>
            <person name="Shiraishi A."/>
            <person name="Satake H."/>
            <person name="Nakayama K."/>
        </authorList>
    </citation>
    <scope>NUCLEOTIDE SEQUENCE</scope>
</reference>
<sequence length="91" mass="10433">QDSSNSIYTKLKQMVKKLERRNKLKVSKLKRLKRVGTAQRVDISKDTVMDDVSKQGEIIANMDADEDVTLKDVATVAKEVVVKKMLRLKRM</sequence>
<dbReference type="AlphaFoldDB" id="A0A699URI6"/>
<gene>
    <name evidence="1" type="ORF">Tci_895997</name>
</gene>
<evidence type="ECO:0000313" key="1">
    <source>
        <dbReference type="EMBL" id="GFD24028.1"/>
    </source>
</evidence>
<comment type="caution">
    <text evidence="1">The sequence shown here is derived from an EMBL/GenBank/DDBJ whole genome shotgun (WGS) entry which is preliminary data.</text>
</comment>
<evidence type="ECO:0008006" key="2">
    <source>
        <dbReference type="Google" id="ProtNLM"/>
    </source>
</evidence>
<proteinExistence type="predicted"/>
<dbReference type="EMBL" id="BKCJ011349292">
    <property type="protein sequence ID" value="GFD24028.1"/>
    <property type="molecule type" value="Genomic_DNA"/>
</dbReference>
<accession>A0A699URI6</accession>
<name>A0A699URI6_TANCI</name>